<comment type="similarity">
    <text evidence="1 12">Belongs to the Nth/MutY family.</text>
</comment>
<feature type="domain" description="HhH-GPD" evidence="13">
    <location>
        <begin position="45"/>
        <end position="192"/>
    </location>
</feature>
<keyword evidence="3 12" id="KW-0479">Metal-binding</keyword>
<dbReference type="InterPro" id="IPR011257">
    <property type="entry name" value="DNA_glycosylase"/>
</dbReference>
<dbReference type="InterPro" id="IPR005759">
    <property type="entry name" value="Nth"/>
</dbReference>
<keyword evidence="9 12" id="KW-0234">DNA repair</keyword>
<evidence type="ECO:0000256" key="6">
    <source>
        <dbReference type="ARBA" id="ARBA00023004"/>
    </source>
</evidence>
<comment type="cofactor">
    <cofactor evidence="12">
        <name>[4Fe-4S] cluster</name>
        <dbReference type="ChEBI" id="CHEBI:49883"/>
    </cofactor>
    <text evidence="12">Binds 1 [4Fe-4S] cluster.</text>
</comment>
<dbReference type="FunFam" id="1.10.1670.10:FF:000001">
    <property type="entry name" value="Endonuclease III"/>
    <property type="match status" value="1"/>
</dbReference>
<name>A0A3D5QAH8_FLESI</name>
<comment type="catalytic activity">
    <reaction evidence="12">
        <text>2'-deoxyribonucleotide-(2'-deoxyribose 5'-phosphate)-2'-deoxyribonucleotide-DNA = a 3'-end 2'-deoxyribonucleotide-(2,3-dehydro-2,3-deoxyribose 5'-phosphate)-DNA + a 5'-end 5'-phospho-2'-deoxyribonucleoside-DNA + H(+)</text>
        <dbReference type="Rhea" id="RHEA:66592"/>
        <dbReference type="Rhea" id="RHEA-COMP:13180"/>
        <dbReference type="Rhea" id="RHEA-COMP:16897"/>
        <dbReference type="Rhea" id="RHEA-COMP:17067"/>
        <dbReference type="ChEBI" id="CHEBI:15378"/>
        <dbReference type="ChEBI" id="CHEBI:136412"/>
        <dbReference type="ChEBI" id="CHEBI:157695"/>
        <dbReference type="ChEBI" id="CHEBI:167181"/>
        <dbReference type="EC" id="4.2.99.18"/>
    </reaction>
</comment>
<dbReference type="RefSeq" id="WP_013887176.1">
    <property type="nucleotide sequence ID" value="NZ_JAAZVV010000015.1"/>
</dbReference>
<dbReference type="InterPro" id="IPR000445">
    <property type="entry name" value="HhH_motif"/>
</dbReference>
<dbReference type="Gene3D" id="1.10.1670.10">
    <property type="entry name" value="Helix-hairpin-Helix base-excision DNA repair enzymes (C-terminal)"/>
    <property type="match status" value="1"/>
</dbReference>
<evidence type="ECO:0000256" key="12">
    <source>
        <dbReference type="HAMAP-Rule" id="MF_00942"/>
    </source>
</evidence>
<dbReference type="Pfam" id="PF00730">
    <property type="entry name" value="HhH-GPD"/>
    <property type="match status" value="1"/>
</dbReference>
<keyword evidence="10 12" id="KW-0456">Lyase</keyword>
<dbReference type="Proteomes" id="UP000262325">
    <property type="component" value="Unassembled WGS sequence"/>
</dbReference>
<feature type="binding site" evidence="12">
    <location>
        <position position="210"/>
    </location>
    <ligand>
        <name>[4Fe-4S] cluster</name>
        <dbReference type="ChEBI" id="CHEBI:49883"/>
    </ligand>
</feature>
<accession>A0A3D5QAH8</accession>
<dbReference type="GO" id="GO:0000703">
    <property type="term" value="F:oxidized pyrimidine nucleobase lesion DNA N-glycosylase activity"/>
    <property type="evidence" value="ECO:0007669"/>
    <property type="project" value="TreeGrafter"/>
</dbReference>
<keyword evidence="2 12" id="KW-0004">4Fe-4S</keyword>
<evidence type="ECO:0000313" key="14">
    <source>
        <dbReference type="EMBL" id="HCW92826.1"/>
    </source>
</evidence>
<protein>
    <recommendedName>
        <fullName evidence="12">Endonuclease III</fullName>
        <ecNumber evidence="12">4.2.99.18</ecNumber>
    </recommendedName>
    <alternativeName>
        <fullName evidence="12">DNA-(apurinic or apyrimidinic site) lyase</fullName>
    </alternativeName>
</protein>
<dbReference type="SMART" id="SM00478">
    <property type="entry name" value="ENDO3c"/>
    <property type="match status" value="1"/>
</dbReference>
<evidence type="ECO:0000256" key="9">
    <source>
        <dbReference type="ARBA" id="ARBA00023204"/>
    </source>
</evidence>
<keyword evidence="4 12" id="KW-0227">DNA damage</keyword>
<dbReference type="GO" id="GO:0006285">
    <property type="term" value="P:base-excision repair, AP site formation"/>
    <property type="evidence" value="ECO:0007669"/>
    <property type="project" value="TreeGrafter"/>
</dbReference>
<evidence type="ECO:0000256" key="3">
    <source>
        <dbReference type="ARBA" id="ARBA00022723"/>
    </source>
</evidence>
<sequence>MNTAKIDEFYSLLEDYYFSQRPPSVTQISDRCKKDPFRVLISTIISLRTKDSVTLKASESLFELAAEPVKMMNLSEDEIINAIYPAGFYRRKAVTIKDICKDIVERFDGKVPADLDKLLSLKGVGRKTANLVLVEGFEMDAVCVDTHVHRICNRAGFVKTKTPDETEMRLREILPVKYWKKWNEMLVSYGQKVCKPRGPTCSSCKLFHLCDKVGVKIKGDSHETPDR</sequence>
<evidence type="ECO:0000259" key="13">
    <source>
        <dbReference type="SMART" id="SM00478"/>
    </source>
</evidence>
<feature type="binding site" evidence="12">
    <location>
        <position position="194"/>
    </location>
    <ligand>
        <name>[4Fe-4S] cluster</name>
        <dbReference type="ChEBI" id="CHEBI:49883"/>
    </ligand>
</feature>
<dbReference type="InterPro" id="IPR003265">
    <property type="entry name" value="HhH-GPD_domain"/>
</dbReference>
<dbReference type="GO" id="GO:0046872">
    <property type="term" value="F:metal ion binding"/>
    <property type="evidence" value="ECO:0007669"/>
    <property type="project" value="UniProtKB-KW"/>
</dbReference>
<dbReference type="GO" id="GO:0003677">
    <property type="term" value="F:DNA binding"/>
    <property type="evidence" value="ECO:0007669"/>
    <property type="project" value="UniProtKB-UniRule"/>
</dbReference>
<dbReference type="GO" id="GO:0140078">
    <property type="term" value="F:class I DNA-(apurinic or apyrimidinic site) endonuclease activity"/>
    <property type="evidence" value="ECO:0007669"/>
    <property type="project" value="UniProtKB-EC"/>
</dbReference>
<keyword evidence="14" id="KW-0255">Endonuclease</keyword>
<dbReference type="FunFam" id="1.10.340.30:FF:000001">
    <property type="entry name" value="Endonuclease III"/>
    <property type="match status" value="1"/>
</dbReference>
<dbReference type="EC" id="4.2.99.18" evidence="12"/>
<dbReference type="PIRSF" id="PIRSF001435">
    <property type="entry name" value="Nth"/>
    <property type="match status" value="1"/>
</dbReference>
<dbReference type="PANTHER" id="PTHR43286:SF1">
    <property type="entry name" value="ENDONUCLEASE III-LIKE PROTEIN 1"/>
    <property type="match status" value="1"/>
</dbReference>
<evidence type="ECO:0000256" key="5">
    <source>
        <dbReference type="ARBA" id="ARBA00022801"/>
    </source>
</evidence>
<dbReference type="GO" id="GO:0051539">
    <property type="term" value="F:4 iron, 4 sulfur cluster binding"/>
    <property type="evidence" value="ECO:0007669"/>
    <property type="project" value="UniProtKB-UniRule"/>
</dbReference>
<dbReference type="InterPro" id="IPR023170">
    <property type="entry name" value="HhH_base_excis_C"/>
</dbReference>
<evidence type="ECO:0000256" key="2">
    <source>
        <dbReference type="ARBA" id="ARBA00022485"/>
    </source>
</evidence>
<dbReference type="Pfam" id="PF00633">
    <property type="entry name" value="HHH"/>
    <property type="match status" value="1"/>
</dbReference>
<dbReference type="SUPFAM" id="SSF48150">
    <property type="entry name" value="DNA-glycosylase"/>
    <property type="match status" value="1"/>
</dbReference>
<reference evidence="14 15" key="1">
    <citation type="journal article" date="2018" name="Nat. Biotechnol.">
        <title>A standardized bacterial taxonomy based on genome phylogeny substantially revises the tree of life.</title>
        <authorList>
            <person name="Parks D.H."/>
            <person name="Chuvochina M."/>
            <person name="Waite D.W."/>
            <person name="Rinke C."/>
            <person name="Skarshewski A."/>
            <person name="Chaumeil P.A."/>
            <person name="Hugenholtz P."/>
        </authorList>
    </citation>
    <scope>NUCLEOTIDE SEQUENCE [LARGE SCALE GENOMIC DNA]</scope>
    <source>
        <strain evidence="14">UBA8672</strain>
    </source>
</reference>
<dbReference type="Gene3D" id="1.10.340.30">
    <property type="entry name" value="Hypothetical protein, domain 2"/>
    <property type="match status" value="1"/>
</dbReference>
<evidence type="ECO:0000256" key="11">
    <source>
        <dbReference type="ARBA" id="ARBA00023295"/>
    </source>
</evidence>
<keyword evidence="6 12" id="KW-0408">Iron</keyword>
<evidence type="ECO:0000256" key="4">
    <source>
        <dbReference type="ARBA" id="ARBA00022763"/>
    </source>
</evidence>
<keyword evidence="14" id="KW-0540">Nuclease</keyword>
<evidence type="ECO:0000256" key="1">
    <source>
        <dbReference type="ARBA" id="ARBA00008343"/>
    </source>
</evidence>
<dbReference type="OMA" id="WQQFTHL"/>
<feature type="binding site" evidence="12">
    <location>
        <position position="204"/>
    </location>
    <ligand>
        <name>[4Fe-4S] cluster</name>
        <dbReference type="ChEBI" id="CHEBI:49883"/>
    </ligand>
</feature>
<keyword evidence="5 12" id="KW-0378">Hydrolase</keyword>
<evidence type="ECO:0000313" key="15">
    <source>
        <dbReference type="Proteomes" id="UP000262325"/>
    </source>
</evidence>
<evidence type="ECO:0000256" key="8">
    <source>
        <dbReference type="ARBA" id="ARBA00023125"/>
    </source>
</evidence>
<keyword evidence="7 12" id="KW-0411">Iron-sulfur</keyword>
<dbReference type="CDD" id="cd00056">
    <property type="entry name" value="ENDO3c"/>
    <property type="match status" value="1"/>
</dbReference>
<comment type="caution">
    <text evidence="14">The sequence shown here is derived from an EMBL/GenBank/DDBJ whole genome shotgun (WGS) entry which is preliminary data.</text>
</comment>
<evidence type="ECO:0000256" key="10">
    <source>
        <dbReference type="ARBA" id="ARBA00023239"/>
    </source>
</evidence>
<organism evidence="14 15">
    <name type="scientific">Flexistipes sinusarabici</name>
    <dbReference type="NCBI Taxonomy" id="2352"/>
    <lineage>
        <taxon>Bacteria</taxon>
        <taxon>Pseudomonadati</taxon>
        <taxon>Deferribacterota</taxon>
        <taxon>Deferribacteres</taxon>
        <taxon>Deferribacterales</taxon>
        <taxon>Flexistipitaceae</taxon>
        <taxon>Flexistipes</taxon>
    </lineage>
</organism>
<dbReference type="PANTHER" id="PTHR43286">
    <property type="entry name" value="ENDONUCLEASE III-LIKE PROTEIN 1"/>
    <property type="match status" value="1"/>
</dbReference>
<comment type="function">
    <text evidence="12">DNA repair enzyme that has both DNA N-glycosylase activity and AP-lyase activity. The DNA N-glycosylase activity releases various damaged pyrimidines from DNA by cleaving the N-glycosidic bond, leaving an AP (apurinic/apyrimidinic) site. The AP-lyase activity cleaves the phosphodiester bond 3' to the AP site by a beta-elimination, leaving a 3'-terminal unsaturated sugar and a product with a terminal 5'-phosphate.</text>
</comment>
<dbReference type="HAMAP" id="MF_00942">
    <property type="entry name" value="Nth"/>
    <property type="match status" value="1"/>
</dbReference>
<feature type="binding site" evidence="12">
    <location>
        <position position="201"/>
    </location>
    <ligand>
        <name>[4Fe-4S] cluster</name>
        <dbReference type="ChEBI" id="CHEBI:49883"/>
    </ligand>
</feature>
<gene>
    <name evidence="12" type="primary">nth</name>
    <name evidence="14" type="ORF">DHM44_04010</name>
</gene>
<evidence type="ECO:0000256" key="7">
    <source>
        <dbReference type="ARBA" id="ARBA00023014"/>
    </source>
</evidence>
<keyword evidence="8 12" id="KW-0238">DNA-binding</keyword>
<proteinExistence type="inferred from homology"/>
<dbReference type="GO" id="GO:0006289">
    <property type="term" value="P:nucleotide-excision repair"/>
    <property type="evidence" value="ECO:0007669"/>
    <property type="project" value="TreeGrafter"/>
</dbReference>
<dbReference type="AlphaFoldDB" id="A0A3D5QAH8"/>
<dbReference type="EMBL" id="DPPF01000083">
    <property type="protein sequence ID" value="HCW92826.1"/>
    <property type="molecule type" value="Genomic_DNA"/>
</dbReference>
<keyword evidence="11 12" id="KW-0326">Glycosidase</keyword>